<dbReference type="PANTHER" id="PTHR47074">
    <property type="entry name" value="BNAC02G40300D PROTEIN"/>
    <property type="match status" value="1"/>
</dbReference>
<dbReference type="Proteomes" id="UP001472677">
    <property type="component" value="Unassembled WGS sequence"/>
</dbReference>
<organism evidence="2 3">
    <name type="scientific">Hibiscus sabdariffa</name>
    <name type="common">roselle</name>
    <dbReference type="NCBI Taxonomy" id="183260"/>
    <lineage>
        <taxon>Eukaryota</taxon>
        <taxon>Viridiplantae</taxon>
        <taxon>Streptophyta</taxon>
        <taxon>Embryophyta</taxon>
        <taxon>Tracheophyta</taxon>
        <taxon>Spermatophyta</taxon>
        <taxon>Magnoliopsida</taxon>
        <taxon>eudicotyledons</taxon>
        <taxon>Gunneridae</taxon>
        <taxon>Pentapetalae</taxon>
        <taxon>rosids</taxon>
        <taxon>malvids</taxon>
        <taxon>Malvales</taxon>
        <taxon>Malvaceae</taxon>
        <taxon>Malvoideae</taxon>
        <taxon>Hibiscus</taxon>
    </lineage>
</organism>
<dbReference type="InterPro" id="IPR012337">
    <property type="entry name" value="RNaseH-like_sf"/>
</dbReference>
<evidence type="ECO:0000259" key="1">
    <source>
        <dbReference type="Pfam" id="PF13456"/>
    </source>
</evidence>
<gene>
    <name evidence="2" type="ORF">V6N12_054757</name>
</gene>
<dbReference type="CDD" id="cd06222">
    <property type="entry name" value="RNase_H_like"/>
    <property type="match status" value="1"/>
</dbReference>
<proteinExistence type="predicted"/>
<dbReference type="EMBL" id="JBBPBM010000038">
    <property type="protein sequence ID" value="KAK8527551.1"/>
    <property type="molecule type" value="Genomic_DNA"/>
</dbReference>
<sequence>MASCVVPRSNVLDALMAESLACLQAVRYAKELGFRRVIIDGDSLIVIKKINEGMHDRSIIAPVIHYIRMKARDFDVISFVFGQRDANNVAHVLARDHRTQNDPCFWIEEVPGNAAYAANMDRLKLDSV</sequence>
<keyword evidence="3" id="KW-1185">Reference proteome</keyword>
<dbReference type="SUPFAM" id="SSF53098">
    <property type="entry name" value="Ribonuclease H-like"/>
    <property type="match status" value="1"/>
</dbReference>
<feature type="domain" description="RNase H type-1" evidence="1">
    <location>
        <begin position="9"/>
        <end position="96"/>
    </location>
</feature>
<dbReference type="Pfam" id="PF13456">
    <property type="entry name" value="RVT_3"/>
    <property type="match status" value="1"/>
</dbReference>
<evidence type="ECO:0000313" key="2">
    <source>
        <dbReference type="EMBL" id="KAK8527551.1"/>
    </source>
</evidence>
<comment type="caution">
    <text evidence="2">The sequence shown here is derived from an EMBL/GenBank/DDBJ whole genome shotgun (WGS) entry which is preliminary data.</text>
</comment>
<reference evidence="2 3" key="1">
    <citation type="journal article" date="2024" name="G3 (Bethesda)">
        <title>Genome assembly of Hibiscus sabdariffa L. provides insights into metabolisms of medicinal natural products.</title>
        <authorList>
            <person name="Kim T."/>
        </authorList>
    </citation>
    <scope>NUCLEOTIDE SEQUENCE [LARGE SCALE GENOMIC DNA]</scope>
    <source>
        <strain evidence="2">TK-2024</strain>
        <tissue evidence="2">Old leaves</tissue>
    </source>
</reference>
<accession>A0ABR2D1Q7</accession>
<evidence type="ECO:0000313" key="3">
    <source>
        <dbReference type="Proteomes" id="UP001472677"/>
    </source>
</evidence>
<protein>
    <recommendedName>
        <fullName evidence="1">RNase H type-1 domain-containing protein</fullName>
    </recommendedName>
</protein>
<dbReference type="InterPro" id="IPR002156">
    <property type="entry name" value="RNaseH_domain"/>
</dbReference>
<name>A0ABR2D1Q7_9ROSI</name>
<dbReference type="InterPro" id="IPR044730">
    <property type="entry name" value="RNase_H-like_dom_plant"/>
</dbReference>
<dbReference type="InterPro" id="IPR036397">
    <property type="entry name" value="RNaseH_sf"/>
</dbReference>
<dbReference type="Gene3D" id="3.30.420.10">
    <property type="entry name" value="Ribonuclease H-like superfamily/Ribonuclease H"/>
    <property type="match status" value="1"/>
</dbReference>
<dbReference type="InterPro" id="IPR052929">
    <property type="entry name" value="RNase_H-like_EbsB-rel"/>
</dbReference>
<dbReference type="PANTHER" id="PTHR47074:SF61">
    <property type="entry name" value="RNASE H TYPE-1 DOMAIN-CONTAINING PROTEIN"/>
    <property type="match status" value="1"/>
</dbReference>